<dbReference type="OrthoDB" id="10373244at2759"/>
<dbReference type="EMBL" id="MKKU01000346">
    <property type="protein sequence ID" value="RNF14890.1"/>
    <property type="molecule type" value="Genomic_DNA"/>
</dbReference>
<proteinExistence type="predicted"/>
<gene>
    <name evidence="2" type="ORF">Tco025E_05814</name>
</gene>
<feature type="region of interest" description="Disordered" evidence="1">
    <location>
        <begin position="130"/>
        <end position="235"/>
    </location>
</feature>
<comment type="caution">
    <text evidence="2">The sequence shown here is derived from an EMBL/GenBank/DDBJ whole genome shotgun (WGS) entry which is preliminary data.</text>
</comment>
<organism evidence="2 3">
    <name type="scientific">Trypanosoma conorhini</name>
    <dbReference type="NCBI Taxonomy" id="83891"/>
    <lineage>
        <taxon>Eukaryota</taxon>
        <taxon>Discoba</taxon>
        <taxon>Euglenozoa</taxon>
        <taxon>Kinetoplastea</taxon>
        <taxon>Metakinetoplastina</taxon>
        <taxon>Trypanosomatida</taxon>
        <taxon>Trypanosomatidae</taxon>
        <taxon>Trypanosoma</taxon>
    </lineage>
</organism>
<feature type="compositionally biased region" description="Polar residues" evidence="1">
    <location>
        <begin position="165"/>
        <end position="176"/>
    </location>
</feature>
<feature type="compositionally biased region" description="Acidic residues" evidence="1">
    <location>
        <begin position="183"/>
        <end position="194"/>
    </location>
</feature>
<keyword evidence="3" id="KW-1185">Reference proteome</keyword>
<evidence type="ECO:0000313" key="3">
    <source>
        <dbReference type="Proteomes" id="UP000284403"/>
    </source>
</evidence>
<protein>
    <submittedName>
        <fullName evidence="2">Uncharacterized protein</fullName>
    </submittedName>
</protein>
<dbReference type="GeneID" id="40319425"/>
<dbReference type="RefSeq" id="XP_029227305.1">
    <property type="nucleotide sequence ID" value="XM_029372704.1"/>
</dbReference>
<reference evidence="2 3" key="1">
    <citation type="journal article" date="2018" name="BMC Genomics">
        <title>Genomic comparison of Trypanosoma conorhini and Trypanosoma rangeli to Trypanosoma cruzi strains of high and low virulence.</title>
        <authorList>
            <person name="Bradwell K.R."/>
            <person name="Koparde V.N."/>
            <person name="Matveyev A.V."/>
            <person name="Serrano M.G."/>
            <person name="Alves J.M."/>
            <person name="Parikh H."/>
            <person name="Huang B."/>
            <person name="Lee V."/>
            <person name="Espinosa-Alvarez O."/>
            <person name="Ortiz P.A."/>
            <person name="Costa-Martins A.G."/>
            <person name="Teixeira M.M."/>
            <person name="Buck G.A."/>
        </authorList>
    </citation>
    <scope>NUCLEOTIDE SEQUENCE [LARGE SCALE GENOMIC DNA]</scope>
    <source>
        <strain evidence="2 3">025E</strain>
    </source>
</reference>
<evidence type="ECO:0000313" key="2">
    <source>
        <dbReference type="EMBL" id="RNF14890.1"/>
    </source>
</evidence>
<dbReference type="AlphaFoldDB" id="A0A3R7P995"/>
<feature type="compositionally biased region" description="Low complexity" evidence="1">
    <location>
        <begin position="143"/>
        <end position="157"/>
    </location>
</feature>
<evidence type="ECO:0000256" key="1">
    <source>
        <dbReference type="SAM" id="MobiDB-lite"/>
    </source>
</evidence>
<dbReference type="Proteomes" id="UP000284403">
    <property type="component" value="Unassembled WGS sequence"/>
</dbReference>
<name>A0A3R7P995_9TRYP</name>
<sequence>MRRNELREFLRGREEENERARDAVLDALREEYKELLASKLAAITWQVEQHCRGAAASRAAPAAPSPAPAEDVGPGARAAVVRHRCRKVAPLPCVFPEQSATAMSPNPQQSAALRRRGLARHAVVATGAEVLAEARGPSKTGGATRTQNPPAAAAADRPTAHDSQRTPTELSASRTRAVSAAGNDEEGEGWETDAGDDRAATALAAPPPREASPCSSPRTDAAWPPDTCARSPEAAATTLARAPAVQLRKMPTDEIIKAQLKSKIAALYNDAVDTRRPCSPKGGGVGS</sequence>
<accession>A0A3R7P995</accession>